<evidence type="ECO:0000313" key="1">
    <source>
        <dbReference type="EMBL" id="RVW21108.1"/>
    </source>
</evidence>
<evidence type="ECO:0000313" key="2">
    <source>
        <dbReference type="Proteomes" id="UP000288805"/>
    </source>
</evidence>
<sequence>MYVNQPPGYVKQSRKNKDWSSKKQQIVTFSSTQTEFVVAASFSCQSVWLRRLLETL</sequence>
<proteinExistence type="predicted"/>
<name>A0A438CD01_VITVI</name>
<gene>
    <name evidence="1" type="ORF">CK203_112698</name>
</gene>
<accession>A0A438CD01</accession>
<dbReference type="AlphaFoldDB" id="A0A438CD01"/>
<dbReference type="EMBL" id="QGNW01002313">
    <property type="protein sequence ID" value="RVW21108.1"/>
    <property type="molecule type" value="Genomic_DNA"/>
</dbReference>
<comment type="caution">
    <text evidence="1">The sequence shown here is derived from an EMBL/GenBank/DDBJ whole genome shotgun (WGS) entry which is preliminary data.</text>
</comment>
<protein>
    <recommendedName>
        <fullName evidence="3">Retrovirus-related Pol polyprotein from transposon TNT 1-94</fullName>
    </recommendedName>
</protein>
<dbReference type="Proteomes" id="UP000288805">
    <property type="component" value="Unassembled WGS sequence"/>
</dbReference>
<organism evidence="1 2">
    <name type="scientific">Vitis vinifera</name>
    <name type="common">Grape</name>
    <dbReference type="NCBI Taxonomy" id="29760"/>
    <lineage>
        <taxon>Eukaryota</taxon>
        <taxon>Viridiplantae</taxon>
        <taxon>Streptophyta</taxon>
        <taxon>Embryophyta</taxon>
        <taxon>Tracheophyta</taxon>
        <taxon>Spermatophyta</taxon>
        <taxon>Magnoliopsida</taxon>
        <taxon>eudicotyledons</taxon>
        <taxon>Gunneridae</taxon>
        <taxon>Pentapetalae</taxon>
        <taxon>rosids</taxon>
        <taxon>Vitales</taxon>
        <taxon>Vitaceae</taxon>
        <taxon>Viteae</taxon>
        <taxon>Vitis</taxon>
    </lineage>
</organism>
<reference evidence="1 2" key="1">
    <citation type="journal article" date="2018" name="PLoS Genet.">
        <title>Population sequencing reveals clonal diversity and ancestral inbreeding in the grapevine cultivar Chardonnay.</title>
        <authorList>
            <person name="Roach M.J."/>
            <person name="Johnson D.L."/>
            <person name="Bohlmann J."/>
            <person name="van Vuuren H.J."/>
            <person name="Jones S.J."/>
            <person name="Pretorius I.S."/>
            <person name="Schmidt S.A."/>
            <person name="Borneman A.R."/>
        </authorList>
    </citation>
    <scope>NUCLEOTIDE SEQUENCE [LARGE SCALE GENOMIC DNA]</scope>
    <source>
        <strain evidence="2">cv. Chardonnay</strain>
        <tissue evidence="1">Leaf</tissue>
    </source>
</reference>
<evidence type="ECO:0008006" key="3">
    <source>
        <dbReference type="Google" id="ProtNLM"/>
    </source>
</evidence>